<evidence type="ECO:0000256" key="1">
    <source>
        <dbReference type="SAM" id="MobiDB-lite"/>
    </source>
</evidence>
<reference evidence="2 3" key="1">
    <citation type="submission" date="2019-03" db="EMBL/GenBank/DDBJ databases">
        <title>Single cell metagenomics reveals metabolic interactions within the superorganism composed of flagellate Streblomastix strix and complex community of Bacteroidetes bacteria on its surface.</title>
        <authorList>
            <person name="Treitli S.C."/>
            <person name="Kolisko M."/>
            <person name="Husnik F."/>
            <person name="Keeling P."/>
            <person name="Hampl V."/>
        </authorList>
    </citation>
    <scope>NUCLEOTIDE SEQUENCE [LARGE SCALE GENOMIC DNA]</scope>
    <source>
        <strain evidence="2">ST1C</strain>
    </source>
</reference>
<name>A0A5J4THK7_9EUKA</name>
<evidence type="ECO:0000313" key="2">
    <source>
        <dbReference type="EMBL" id="KAA6357707.1"/>
    </source>
</evidence>
<evidence type="ECO:0000313" key="3">
    <source>
        <dbReference type="Proteomes" id="UP000324800"/>
    </source>
</evidence>
<feature type="non-terminal residue" evidence="2">
    <location>
        <position position="1"/>
    </location>
</feature>
<dbReference type="Proteomes" id="UP000324800">
    <property type="component" value="Unassembled WGS sequence"/>
</dbReference>
<feature type="compositionally biased region" description="Low complexity" evidence="1">
    <location>
        <begin position="16"/>
        <end position="31"/>
    </location>
</feature>
<feature type="compositionally biased region" description="Polar residues" evidence="1">
    <location>
        <begin position="126"/>
        <end position="153"/>
    </location>
</feature>
<protein>
    <submittedName>
        <fullName evidence="2">Uncharacterized protein</fullName>
    </submittedName>
</protein>
<feature type="region of interest" description="Disordered" evidence="1">
    <location>
        <begin position="1"/>
        <end position="167"/>
    </location>
</feature>
<organism evidence="2 3">
    <name type="scientific">Streblomastix strix</name>
    <dbReference type="NCBI Taxonomy" id="222440"/>
    <lineage>
        <taxon>Eukaryota</taxon>
        <taxon>Metamonada</taxon>
        <taxon>Preaxostyla</taxon>
        <taxon>Oxymonadida</taxon>
        <taxon>Streblomastigidae</taxon>
        <taxon>Streblomastix</taxon>
    </lineage>
</organism>
<gene>
    <name evidence="2" type="ORF">EZS28_046766</name>
</gene>
<dbReference type="AlphaFoldDB" id="A0A5J4THK7"/>
<feature type="non-terminal residue" evidence="2">
    <location>
        <position position="298"/>
    </location>
</feature>
<accession>A0A5J4THK7</accession>
<feature type="compositionally biased region" description="Polar residues" evidence="1">
    <location>
        <begin position="52"/>
        <end position="68"/>
    </location>
</feature>
<feature type="compositionally biased region" description="Basic and acidic residues" evidence="1">
    <location>
        <begin position="40"/>
        <end position="51"/>
    </location>
</feature>
<proteinExistence type="predicted"/>
<feature type="region of interest" description="Disordered" evidence="1">
    <location>
        <begin position="181"/>
        <end position="228"/>
    </location>
</feature>
<dbReference type="EMBL" id="SNRW01030988">
    <property type="protein sequence ID" value="KAA6357707.1"/>
    <property type="molecule type" value="Genomic_DNA"/>
</dbReference>
<sequence>EKQEPIPEVQEPKPTQSPIIQQQPQQQSRPIRAVDVISRASRDREREKDNEQYSSIVSSTSTPQQLSKSGIAKSGLARDTYNKDPTDLTSSYDRTDKADKIITEKSATRESRRQSSLVKDKDKETQNLNSTPSKQTEKPTSSSAQKDQQNNSALPEPANNEKMLEALKRRLEEVQAEVARKEREIMEMKSSSFSLPKLEPKEDEGGNGGGMTAEAEDEDNNNDQYINNNNGDFSLLGLGNECEEVNYDHQNEYNQNIYGQQNDHNNYAENERNRFIVQSIMNSFSTLSSSSSAPSFNM</sequence>
<comment type="caution">
    <text evidence="2">The sequence shown here is derived from an EMBL/GenBank/DDBJ whole genome shotgun (WGS) entry which is preliminary data.</text>
</comment>
<feature type="compositionally biased region" description="Basic and acidic residues" evidence="1">
    <location>
        <begin position="93"/>
        <end position="125"/>
    </location>
</feature>